<name>A0A0A2LMM2_9FLAO</name>
<sequence>MKKNTLLGLLFLFVSLAFVSCSDDKSNVEMNNGDTALSLKSRSSIWSAPIAEMQNGEVVLIVPESDLLQAFNEYFKENGHVEQVQSVSVVKKVATNDSSIERFFLIGSTADNLSANVILRSEPSSPQFSVDDSFQFVAFCEGCPSGCHIKFLKHEGQLIPYCDEGPCTIWWCEQFEEGNPLNQ</sequence>
<dbReference type="Proteomes" id="UP000030129">
    <property type="component" value="Unassembled WGS sequence"/>
</dbReference>
<evidence type="ECO:0000313" key="2">
    <source>
        <dbReference type="EMBL" id="KGO80443.1"/>
    </source>
</evidence>
<dbReference type="STRING" id="1406840.Q763_10520"/>
<accession>A0A0A2LMM2</accession>
<evidence type="ECO:0000256" key="1">
    <source>
        <dbReference type="SAM" id="SignalP"/>
    </source>
</evidence>
<feature type="chain" id="PRO_5002002412" description="Lipoprotein" evidence="1">
    <location>
        <begin position="20"/>
        <end position="183"/>
    </location>
</feature>
<gene>
    <name evidence="2" type="ORF">Q763_10520</name>
</gene>
<dbReference type="AlphaFoldDB" id="A0A0A2LMM2"/>
<reference evidence="2 3" key="1">
    <citation type="submission" date="2013-09" db="EMBL/GenBank/DDBJ databases">
        <authorList>
            <person name="Zeng Z."/>
            <person name="Chen C."/>
        </authorList>
    </citation>
    <scope>NUCLEOTIDE SEQUENCE [LARGE SCALE GENOMIC DNA]</scope>
    <source>
        <strain evidence="2 3">F44-8</strain>
    </source>
</reference>
<comment type="caution">
    <text evidence="2">The sequence shown here is derived from an EMBL/GenBank/DDBJ whole genome shotgun (WGS) entry which is preliminary data.</text>
</comment>
<keyword evidence="3" id="KW-1185">Reference proteome</keyword>
<dbReference type="RefSeq" id="WP_035133922.1">
    <property type="nucleotide sequence ID" value="NZ_JRLV01000010.1"/>
</dbReference>
<protein>
    <recommendedName>
        <fullName evidence="4">Lipoprotein</fullName>
    </recommendedName>
</protein>
<feature type="signal peptide" evidence="1">
    <location>
        <begin position="1"/>
        <end position="19"/>
    </location>
</feature>
<dbReference type="PROSITE" id="PS51257">
    <property type="entry name" value="PROKAR_LIPOPROTEIN"/>
    <property type="match status" value="1"/>
</dbReference>
<dbReference type="eggNOG" id="ENOG5032NSG">
    <property type="taxonomic scope" value="Bacteria"/>
</dbReference>
<dbReference type="EMBL" id="JRLV01000010">
    <property type="protein sequence ID" value="KGO80443.1"/>
    <property type="molecule type" value="Genomic_DNA"/>
</dbReference>
<keyword evidence="1" id="KW-0732">Signal</keyword>
<organism evidence="2 3">
    <name type="scientific">Flavobacterium beibuense F44-8</name>
    <dbReference type="NCBI Taxonomy" id="1406840"/>
    <lineage>
        <taxon>Bacteria</taxon>
        <taxon>Pseudomonadati</taxon>
        <taxon>Bacteroidota</taxon>
        <taxon>Flavobacteriia</taxon>
        <taxon>Flavobacteriales</taxon>
        <taxon>Flavobacteriaceae</taxon>
        <taxon>Flavobacterium</taxon>
    </lineage>
</organism>
<proteinExistence type="predicted"/>
<evidence type="ECO:0000313" key="3">
    <source>
        <dbReference type="Proteomes" id="UP000030129"/>
    </source>
</evidence>
<evidence type="ECO:0008006" key="4">
    <source>
        <dbReference type="Google" id="ProtNLM"/>
    </source>
</evidence>